<evidence type="ECO:0000256" key="2">
    <source>
        <dbReference type="PROSITE-ProRule" id="PRU00335"/>
    </source>
</evidence>
<evidence type="ECO:0000313" key="5">
    <source>
        <dbReference type="Proteomes" id="UP001156903"/>
    </source>
</evidence>
<dbReference type="Pfam" id="PF13972">
    <property type="entry name" value="TetR"/>
    <property type="match status" value="1"/>
</dbReference>
<protein>
    <submittedName>
        <fullName evidence="4">TetR family transcriptional regulator</fullName>
    </submittedName>
</protein>
<gene>
    <name evidence="4" type="ORF">GCM10007935_18170</name>
</gene>
<dbReference type="RefSeq" id="WP_284307528.1">
    <property type="nucleotide sequence ID" value="NZ_BSPB01000011.1"/>
</dbReference>
<name>A0ABQ6C2D5_9BURK</name>
<feature type="domain" description="HTH tetR-type" evidence="3">
    <location>
        <begin position="7"/>
        <end position="67"/>
    </location>
</feature>
<dbReference type="EMBL" id="BSPB01000011">
    <property type="protein sequence ID" value="GLS14386.1"/>
    <property type="molecule type" value="Genomic_DNA"/>
</dbReference>
<organism evidence="4 5">
    <name type="scientific">Hydrogenophaga electricum</name>
    <dbReference type="NCBI Taxonomy" id="1230953"/>
    <lineage>
        <taxon>Bacteria</taxon>
        <taxon>Pseudomonadati</taxon>
        <taxon>Pseudomonadota</taxon>
        <taxon>Betaproteobacteria</taxon>
        <taxon>Burkholderiales</taxon>
        <taxon>Comamonadaceae</taxon>
        <taxon>Hydrogenophaga</taxon>
    </lineage>
</organism>
<dbReference type="InterPro" id="IPR009057">
    <property type="entry name" value="Homeodomain-like_sf"/>
</dbReference>
<sequence>MPRKAPRRTAERILETTLVLFNRFGEPNVSTTLIANELGISPGNLYYHYPAKDELVNALFERYERALTPVLDAAGGVRDVEDAWFFLHTLFETLWEHRFLYRDLNDLLSRNRLLETRLQGVIAHKTRALRGMLTHMGLHGAVDMDSREVAPTADSMVVLLTYWLSFEFVRAPRQALEPEHAGQALWRGAWHVLHQLTPYLEPAQRQHLRQLADAYRPATASTEREETA</sequence>
<dbReference type="PROSITE" id="PS50977">
    <property type="entry name" value="HTH_TETR_2"/>
    <property type="match status" value="1"/>
</dbReference>
<comment type="caution">
    <text evidence="4">The sequence shown here is derived from an EMBL/GenBank/DDBJ whole genome shotgun (WGS) entry which is preliminary data.</text>
</comment>
<keyword evidence="5" id="KW-1185">Reference proteome</keyword>
<proteinExistence type="predicted"/>
<dbReference type="SUPFAM" id="SSF46689">
    <property type="entry name" value="Homeodomain-like"/>
    <property type="match status" value="1"/>
</dbReference>
<reference evidence="5" key="1">
    <citation type="journal article" date="2019" name="Int. J. Syst. Evol. Microbiol.">
        <title>The Global Catalogue of Microorganisms (GCM) 10K type strain sequencing project: providing services to taxonomists for standard genome sequencing and annotation.</title>
        <authorList>
            <consortium name="The Broad Institute Genomics Platform"/>
            <consortium name="The Broad Institute Genome Sequencing Center for Infectious Disease"/>
            <person name="Wu L."/>
            <person name="Ma J."/>
        </authorList>
    </citation>
    <scope>NUCLEOTIDE SEQUENCE [LARGE SCALE GENOMIC DNA]</scope>
    <source>
        <strain evidence="5">NBRC 109341</strain>
    </source>
</reference>
<dbReference type="Pfam" id="PF00440">
    <property type="entry name" value="TetR_N"/>
    <property type="match status" value="1"/>
</dbReference>
<dbReference type="Gene3D" id="1.10.357.10">
    <property type="entry name" value="Tetracycline Repressor, domain 2"/>
    <property type="match status" value="1"/>
</dbReference>
<feature type="DNA-binding region" description="H-T-H motif" evidence="2">
    <location>
        <begin position="30"/>
        <end position="49"/>
    </location>
</feature>
<dbReference type="InterPro" id="IPR001647">
    <property type="entry name" value="HTH_TetR"/>
</dbReference>
<dbReference type="PANTHER" id="PTHR30055">
    <property type="entry name" value="HTH-TYPE TRANSCRIPTIONAL REGULATOR RUTR"/>
    <property type="match status" value="1"/>
</dbReference>
<dbReference type="PRINTS" id="PR00455">
    <property type="entry name" value="HTHTETR"/>
</dbReference>
<evidence type="ECO:0000313" key="4">
    <source>
        <dbReference type="EMBL" id="GLS14386.1"/>
    </source>
</evidence>
<keyword evidence="1 2" id="KW-0238">DNA-binding</keyword>
<dbReference type="InterPro" id="IPR025722">
    <property type="entry name" value="TetR"/>
</dbReference>
<evidence type="ECO:0000256" key="1">
    <source>
        <dbReference type="ARBA" id="ARBA00023125"/>
    </source>
</evidence>
<accession>A0ABQ6C2D5</accession>
<evidence type="ECO:0000259" key="3">
    <source>
        <dbReference type="PROSITE" id="PS50977"/>
    </source>
</evidence>
<dbReference type="PANTHER" id="PTHR30055:SF223">
    <property type="entry name" value="HTH-TYPE TRANSCRIPTIONAL REGULATOR UIDR"/>
    <property type="match status" value="1"/>
</dbReference>
<dbReference type="InterPro" id="IPR050109">
    <property type="entry name" value="HTH-type_TetR-like_transc_reg"/>
</dbReference>
<dbReference type="Proteomes" id="UP001156903">
    <property type="component" value="Unassembled WGS sequence"/>
</dbReference>